<dbReference type="Proteomes" id="UP000033881">
    <property type="component" value="Unassembled WGS sequence"/>
</dbReference>
<sequence>MSAVKDFFKHELNKILNESVIFFKTIGNGKLEFLKDQTHLLGTLDIKGVCETEGQPEFKDLSTGLKRMKIPFKTEETYGGSPNIILTQNNVKKLLMTLISKKRTA</sequence>
<reference evidence="1 2" key="1">
    <citation type="journal article" date="2015" name="Nature">
        <title>rRNA introns, odd ribosomes, and small enigmatic genomes across a large radiation of phyla.</title>
        <authorList>
            <person name="Brown C.T."/>
            <person name="Hug L.A."/>
            <person name="Thomas B.C."/>
            <person name="Sharon I."/>
            <person name="Castelle C.J."/>
            <person name="Singh A."/>
            <person name="Wilkins M.J."/>
            <person name="Williams K.H."/>
            <person name="Banfield J.F."/>
        </authorList>
    </citation>
    <scope>NUCLEOTIDE SEQUENCE [LARGE SCALE GENOMIC DNA]</scope>
</reference>
<evidence type="ECO:0000313" key="1">
    <source>
        <dbReference type="EMBL" id="KKQ97577.1"/>
    </source>
</evidence>
<comment type="caution">
    <text evidence="1">The sequence shown here is derived from an EMBL/GenBank/DDBJ whole genome shotgun (WGS) entry which is preliminary data.</text>
</comment>
<dbReference type="EMBL" id="LBWB01000046">
    <property type="protein sequence ID" value="KKQ97577.1"/>
    <property type="molecule type" value="Genomic_DNA"/>
</dbReference>
<evidence type="ECO:0000313" key="2">
    <source>
        <dbReference type="Proteomes" id="UP000033881"/>
    </source>
</evidence>
<protein>
    <submittedName>
        <fullName evidence="1">Uncharacterized protein</fullName>
    </submittedName>
</protein>
<dbReference type="AlphaFoldDB" id="A0A0G0M2Q1"/>
<name>A0A0G0M2Q1_9BACT</name>
<accession>A0A0G0M2Q1</accession>
<organism evidence="1 2">
    <name type="scientific">Candidatus Woesebacteria bacterium GW2011_GWB1_39_12</name>
    <dbReference type="NCBI Taxonomy" id="1618574"/>
    <lineage>
        <taxon>Bacteria</taxon>
        <taxon>Candidatus Woeseibacteriota</taxon>
    </lineage>
</organism>
<dbReference type="STRING" id="1618574.UT24_C0046G0009"/>
<proteinExistence type="predicted"/>
<gene>
    <name evidence="1" type="ORF">UT24_C0046G0009</name>
</gene>